<dbReference type="SFLD" id="SFLDG01129">
    <property type="entry name" value="C1.5:_HAD__Beta-PGM__Phosphata"/>
    <property type="match status" value="1"/>
</dbReference>
<comment type="caution">
    <text evidence="1">The sequence shown here is derived from an EMBL/GenBank/DDBJ whole genome shotgun (WGS) entry which is preliminary data.</text>
</comment>
<gene>
    <name evidence="1" type="ORF">DQ384_25995</name>
</gene>
<dbReference type="GO" id="GO:0050308">
    <property type="term" value="F:sugar-phosphatase activity"/>
    <property type="evidence" value="ECO:0007669"/>
    <property type="project" value="TreeGrafter"/>
</dbReference>
<dbReference type="Proteomes" id="UP000253094">
    <property type="component" value="Unassembled WGS sequence"/>
</dbReference>
<dbReference type="SFLD" id="SFLDG01135">
    <property type="entry name" value="C1.5.6:_HAD__Beta-PGM__Phospha"/>
    <property type="match status" value="1"/>
</dbReference>
<evidence type="ECO:0000313" key="2">
    <source>
        <dbReference type="Proteomes" id="UP000253094"/>
    </source>
</evidence>
<dbReference type="PANTHER" id="PTHR43481:SF4">
    <property type="entry name" value="GLYCEROL-1-PHOSPHATE PHOSPHOHYDROLASE 1-RELATED"/>
    <property type="match status" value="1"/>
</dbReference>
<proteinExistence type="predicted"/>
<dbReference type="Pfam" id="PF00702">
    <property type="entry name" value="Hydrolase"/>
    <property type="match status" value="1"/>
</dbReference>
<protein>
    <submittedName>
        <fullName evidence="1">HAD family phosphatase</fullName>
    </submittedName>
</protein>
<dbReference type="InterPro" id="IPR051806">
    <property type="entry name" value="HAD-like_SPP"/>
</dbReference>
<dbReference type="PRINTS" id="PR00413">
    <property type="entry name" value="HADHALOGNASE"/>
</dbReference>
<dbReference type="EMBL" id="QOIL01000015">
    <property type="protein sequence ID" value="RCG27965.1"/>
    <property type="molecule type" value="Genomic_DNA"/>
</dbReference>
<dbReference type="NCBIfam" id="TIGR01509">
    <property type="entry name" value="HAD-SF-IA-v3"/>
    <property type="match status" value="1"/>
</dbReference>
<dbReference type="AlphaFoldDB" id="A0A367FE49"/>
<dbReference type="InterPro" id="IPR023198">
    <property type="entry name" value="PGP-like_dom2"/>
</dbReference>
<reference evidence="1 2" key="1">
    <citation type="submission" date="2018-06" db="EMBL/GenBank/DDBJ databases">
        <title>Sphaerisporangium craniellae sp. nov., isolated from a marine sponge in the South China Sea.</title>
        <authorList>
            <person name="Li L."/>
        </authorList>
    </citation>
    <scope>NUCLEOTIDE SEQUENCE [LARGE SCALE GENOMIC DNA]</scope>
    <source>
        <strain evidence="1 2">CCTCC AA 208026</strain>
    </source>
</reference>
<dbReference type="SFLD" id="SFLDS00003">
    <property type="entry name" value="Haloacid_Dehalogenase"/>
    <property type="match status" value="1"/>
</dbReference>
<accession>A0A367FE49</accession>
<dbReference type="Gene3D" id="1.10.150.240">
    <property type="entry name" value="Putative phosphatase, domain 2"/>
    <property type="match status" value="1"/>
</dbReference>
<keyword evidence="2" id="KW-1185">Reference proteome</keyword>
<dbReference type="InterPro" id="IPR036412">
    <property type="entry name" value="HAD-like_sf"/>
</dbReference>
<dbReference type="InterPro" id="IPR006439">
    <property type="entry name" value="HAD-SF_hydro_IA"/>
</dbReference>
<dbReference type="PANTHER" id="PTHR43481">
    <property type="entry name" value="FRUCTOSE-1-PHOSPHATE PHOSPHATASE"/>
    <property type="match status" value="1"/>
</dbReference>
<dbReference type="Gene3D" id="3.40.50.1000">
    <property type="entry name" value="HAD superfamily/HAD-like"/>
    <property type="match status" value="1"/>
</dbReference>
<dbReference type="InterPro" id="IPR023214">
    <property type="entry name" value="HAD_sf"/>
</dbReference>
<dbReference type="SUPFAM" id="SSF56784">
    <property type="entry name" value="HAD-like"/>
    <property type="match status" value="1"/>
</dbReference>
<sequence>MKTGPKGSDGRVGAKAALFDLDGTLIDSERRSLVLWGLLLTNHGVDHDETLLREFMGRRGPDVLAEKATLFPGRRVEDLLAELISYLDRPGLPEISPVPGAADLIRRIDGHGLPVVLVTSAHRWWAESCLELVGVGDVVRTIVSAEDVTVGKPDPSGFLLGARAAGVRPGECVAFEDSLAGIAAAKAAGMTCVGVATTHHASELSAADLVVSDLAGVDWPLPLYGDFPV</sequence>
<organism evidence="1 2">
    <name type="scientific">Sphaerisporangium album</name>
    <dbReference type="NCBI Taxonomy" id="509200"/>
    <lineage>
        <taxon>Bacteria</taxon>
        <taxon>Bacillati</taxon>
        <taxon>Actinomycetota</taxon>
        <taxon>Actinomycetes</taxon>
        <taxon>Streptosporangiales</taxon>
        <taxon>Streptosporangiaceae</taxon>
        <taxon>Sphaerisporangium</taxon>
    </lineage>
</organism>
<evidence type="ECO:0000313" key="1">
    <source>
        <dbReference type="EMBL" id="RCG27965.1"/>
    </source>
</evidence>
<dbReference type="OrthoDB" id="9812856at2"/>
<name>A0A367FE49_9ACTN</name>